<dbReference type="InterPro" id="IPR052758">
    <property type="entry name" value="SRC_co-chaperone"/>
</dbReference>
<dbReference type="PANTHER" id="PTHR44200:SF1">
    <property type="entry name" value="DNAJ HOMOLOG SUBFAMILY C MEMBER 7"/>
    <property type="match status" value="1"/>
</dbReference>
<evidence type="ECO:0000313" key="2">
    <source>
        <dbReference type="Proteomes" id="UP000560066"/>
    </source>
</evidence>
<name>A0A7L2RXS5_9PASS</name>
<feature type="non-terminal residue" evidence="1">
    <location>
        <position position="1"/>
    </location>
</feature>
<dbReference type="OrthoDB" id="765884at2759"/>
<dbReference type="SUPFAM" id="SSF48452">
    <property type="entry name" value="TPR-like"/>
    <property type="match status" value="1"/>
</dbReference>
<dbReference type="AlphaFoldDB" id="A0A7L2RXS5"/>
<feature type="non-terminal residue" evidence="1">
    <location>
        <position position="106"/>
    </location>
</feature>
<protein>
    <submittedName>
        <fullName evidence="1">DNJC7 protein</fullName>
    </submittedName>
</protein>
<dbReference type="InterPro" id="IPR011990">
    <property type="entry name" value="TPR-like_helical_dom_sf"/>
</dbReference>
<sequence length="106" mass="12168">DTCPNNASYYGNRAATLMMLGRFREALEDAQQSVRLDDSFVRGHLREGKCHLSLGNAMAASRCFQRVLELDHKNTQAQQELKNATTVLEYEKIAEVDFEKRDFRKV</sequence>
<dbReference type="InterPro" id="IPR019734">
    <property type="entry name" value="TPR_rpt"/>
</dbReference>
<evidence type="ECO:0000313" key="1">
    <source>
        <dbReference type="EMBL" id="NXS13165.1"/>
    </source>
</evidence>
<comment type="caution">
    <text evidence="1">The sequence shown here is derived from an EMBL/GenBank/DDBJ whole genome shotgun (WGS) entry which is preliminary data.</text>
</comment>
<dbReference type="EMBL" id="VYZS01323736">
    <property type="protein sequence ID" value="NXS13165.1"/>
    <property type="molecule type" value="Genomic_DNA"/>
</dbReference>
<dbReference type="Proteomes" id="UP000560066">
    <property type="component" value="Unassembled WGS sequence"/>
</dbReference>
<dbReference type="PANTHER" id="PTHR44200">
    <property type="entry name" value="DNAJ HOMOLOG SUBFAMILY C MEMBER 7"/>
    <property type="match status" value="1"/>
</dbReference>
<gene>
    <name evidence="1" type="primary">Dnajc7</name>
    <name evidence="1" type="ORF">NEOCOR_R06631</name>
</gene>
<reference evidence="1 2" key="1">
    <citation type="submission" date="2019-09" db="EMBL/GenBank/DDBJ databases">
        <title>Bird 10,000 Genomes (B10K) Project - Family phase.</title>
        <authorList>
            <person name="Zhang G."/>
        </authorList>
    </citation>
    <scope>NUCLEOTIDE SEQUENCE [LARGE SCALE GENOMIC DNA]</scope>
    <source>
        <strain evidence="1">B10K-DU-002-79</strain>
    </source>
</reference>
<keyword evidence="2" id="KW-1185">Reference proteome</keyword>
<proteinExistence type="predicted"/>
<organism evidence="1 2">
    <name type="scientific">Neodrepanis coruscans</name>
    <name type="common">wattled asity</name>
    <dbReference type="NCBI Taxonomy" id="254563"/>
    <lineage>
        <taxon>Eukaryota</taxon>
        <taxon>Metazoa</taxon>
        <taxon>Chordata</taxon>
        <taxon>Craniata</taxon>
        <taxon>Vertebrata</taxon>
        <taxon>Euteleostomi</taxon>
        <taxon>Archelosauria</taxon>
        <taxon>Archosauria</taxon>
        <taxon>Dinosauria</taxon>
        <taxon>Saurischia</taxon>
        <taxon>Theropoda</taxon>
        <taxon>Coelurosauria</taxon>
        <taxon>Aves</taxon>
        <taxon>Neognathae</taxon>
        <taxon>Neoaves</taxon>
        <taxon>Telluraves</taxon>
        <taxon>Australaves</taxon>
        <taxon>Passeriformes</taxon>
        <taxon>Philepittidae</taxon>
        <taxon>Neodrepanis</taxon>
    </lineage>
</organism>
<accession>A0A7L2RXS5</accession>
<dbReference type="Gene3D" id="1.25.40.10">
    <property type="entry name" value="Tetratricopeptide repeat domain"/>
    <property type="match status" value="1"/>
</dbReference>
<dbReference type="SMART" id="SM00028">
    <property type="entry name" value="TPR"/>
    <property type="match status" value="2"/>
</dbReference>